<protein>
    <recommendedName>
        <fullName evidence="1">1-phosphatidylinositol-4-phosphate 5-kinase</fullName>
        <ecNumber evidence="1">2.7.1.68</ecNumber>
    </recommendedName>
</protein>
<comment type="caution">
    <text evidence="9">The sequence shown here is derived from an EMBL/GenBank/DDBJ whole genome shotgun (WGS) entry which is preliminary data.</text>
</comment>
<keyword evidence="4 7" id="KW-0547">Nucleotide-binding</keyword>
<evidence type="ECO:0000256" key="4">
    <source>
        <dbReference type="ARBA" id="ARBA00022741"/>
    </source>
</evidence>
<dbReference type="SUPFAM" id="SSF82185">
    <property type="entry name" value="Histone H3 K4-specific methyltransferase SET7/9 N-terminal domain"/>
    <property type="match status" value="2"/>
</dbReference>
<evidence type="ECO:0000256" key="6">
    <source>
        <dbReference type="ARBA" id="ARBA00022840"/>
    </source>
</evidence>
<dbReference type="SUPFAM" id="SSF56104">
    <property type="entry name" value="SAICAR synthase-like"/>
    <property type="match status" value="1"/>
</dbReference>
<sequence length="646" mass="73254">MKAWEATVRKTQAAAKKRANTIFGTSYAVENVDEEIEDQEEEHASGEVYQAERFLPNGDYYTGFWADNFPHGQGKYWWTDGCMYVGEWFRGRTMGRGVFSWPSGAIYEGTFKSGFMDGEGTFTGANGGVYKGAWVMNLKHGYGVKEYANGDSYEGEWSRGSQEGQGKYQWKNGNCYVGEWKNGKICGKGKMVWTNGNSYDGNWEEGLPKGPGTFKWADGSFYVGNWSSDPAEQNGTYYPSGSLEGNLEWDPQEVFTNDLKDCKVCATEKVPIWPSQKKLAVWRSTKGSDAGVRQRRMSVDGRLDAGIDKDLGGMRLSDGAAPSPWTAGAVDRIGSAGTDGDDNFVGLPGDGRGTPIRIPKVVKRQGETISKGHRNYELMLNLQLGIRHSVGRPGPPPSLDLKPSAFDPKEKYWTKFPPEGSKYTPPHNSCEFKWKDYCPKVLLRMLNAYYNHVRAFENTLVTKYFGLHCVKLNGQKVRFIIMGNLFCSEYTIHRRYDLKGSTFGRLTDKPETEIDANTTLKDLDLNFIFRLQKTWFQEFRSILSPNVLVSRWASIRLGINMPARVERTERKEDPEQQLVGEPTGEYYDVIMFFGIIDILQDYDITKKLEHAYKSIQYDPNSISAVDPKQYSRRFRDYIFKAFAEDT</sequence>
<organism evidence="9">
    <name type="scientific">Sesamum calycinum</name>
    <dbReference type="NCBI Taxonomy" id="2727403"/>
    <lineage>
        <taxon>Eukaryota</taxon>
        <taxon>Viridiplantae</taxon>
        <taxon>Streptophyta</taxon>
        <taxon>Embryophyta</taxon>
        <taxon>Tracheophyta</taxon>
        <taxon>Spermatophyta</taxon>
        <taxon>Magnoliopsida</taxon>
        <taxon>eudicotyledons</taxon>
        <taxon>Gunneridae</taxon>
        <taxon>Pentapetalae</taxon>
        <taxon>asterids</taxon>
        <taxon>lamiids</taxon>
        <taxon>Lamiales</taxon>
        <taxon>Pedaliaceae</taxon>
        <taxon>Sesamum</taxon>
    </lineage>
</organism>
<evidence type="ECO:0000256" key="7">
    <source>
        <dbReference type="PROSITE-ProRule" id="PRU00781"/>
    </source>
</evidence>
<dbReference type="SMART" id="SM00330">
    <property type="entry name" value="PIPKc"/>
    <property type="match status" value="1"/>
</dbReference>
<reference evidence="9" key="1">
    <citation type="submission" date="2020-06" db="EMBL/GenBank/DDBJ databases">
        <authorList>
            <person name="Li T."/>
            <person name="Hu X."/>
            <person name="Zhang T."/>
            <person name="Song X."/>
            <person name="Zhang H."/>
            <person name="Dai N."/>
            <person name="Sheng W."/>
            <person name="Hou X."/>
            <person name="Wei L."/>
        </authorList>
    </citation>
    <scope>NUCLEOTIDE SEQUENCE</scope>
    <source>
        <strain evidence="9">KEN8</strain>
        <tissue evidence="9">Leaf</tissue>
    </source>
</reference>
<keyword evidence="3" id="KW-0677">Repeat</keyword>
<dbReference type="AlphaFoldDB" id="A0AAW2RTS3"/>
<evidence type="ECO:0000256" key="3">
    <source>
        <dbReference type="ARBA" id="ARBA00022737"/>
    </source>
</evidence>
<evidence type="ECO:0000259" key="8">
    <source>
        <dbReference type="PROSITE" id="PS51455"/>
    </source>
</evidence>
<dbReference type="Gene3D" id="3.30.810.10">
    <property type="entry name" value="2-Layer Sandwich"/>
    <property type="match status" value="1"/>
</dbReference>
<evidence type="ECO:0000256" key="2">
    <source>
        <dbReference type="ARBA" id="ARBA00022679"/>
    </source>
</evidence>
<dbReference type="InterPro" id="IPR027484">
    <property type="entry name" value="PInositol-4-P-5-kinase_N"/>
</dbReference>
<dbReference type="Pfam" id="PF02493">
    <property type="entry name" value="MORN"/>
    <property type="match status" value="7"/>
</dbReference>
<name>A0AAW2RTS3_9LAMI</name>
<reference evidence="9" key="2">
    <citation type="journal article" date="2024" name="Plant">
        <title>Genomic evolution and insights into agronomic trait innovations of Sesamum species.</title>
        <authorList>
            <person name="Miao H."/>
            <person name="Wang L."/>
            <person name="Qu L."/>
            <person name="Liu H."/>
            <person name="Sun Y."/>
            <person name="Le M."/>
            <person name="Wang Q."/>
            <person name="Wei S."/>
            <person name="Zheng Y."/>
            <person name="Lin W."/>
            <person name="Duan Y."/>
            <person name="Cao H."/>
            <person name="Xiong S."/>
            <person name="Wang X."/>
            <person name="Wei L."/>
            <person name="Li C."/>
            <person name="Ma Q."/>
            <person name="Ju M."/>
            <person name="Zhao R."/>
            <person name="Li G."/>
            <person name="Mu C."/>
            <person name="Tian Q."/>
            <person name="Mei H."/>
            <person name="Zhang T."/>
            <person name="Gao T."/>
            <person name="Zhang H."/>
        </authorList>
    </citation>
    <scope>NUCLEOTIDE SEQUENCE</scope>
    <source>
        <strain evidence="9">KEN8</strain>
    </source>
</reference>
<dbReference type="InterPro" id="IPR002498">
    <property type="entry name" value="PInositol-4-P-4/5-kinase_core"/>
</dbReference>
<dbReference type="EC" id="2.7.1.68" evidence="1"/>
<keyword evidence="2 7" id="KW-0808">Transferase</keyword>
<dbReference type="Gene3D" id="2.20.110.10">
    <property type="entry name" value="Histone H3 K4-specific methyltransferase SET7/9 N-terminal domain"/>
    <property type="match status" value="4"/>
</dbReference>
<dbReference type="PANTHER" id="PTHR23086">
    <property type="entry name" value="PHOSPHATIDYLINOSITOL-4-PHOSPHATE 5-KINASE"/>
    <property type="match status" value="1"/>
</dbReference>
<feature type="domain" description="PIPK" evidence="8">
    <location>
        <begin position="316"/>
        <end position="642"/>
    </location>
</feature>
<dbReference type="Pfam" id="PF01504">
    <property type="entry name" value="PIP5K"/>
    <property type="match status" value="2"/>
</dbReference>
<dbReference type="InterPro" id="IPR003409">
    <property type="entry name" value="MORN"/>
</dbReference>
<dbReference type="InterPro" id="IPR023610">
    <property type="entry name" value="PInositol-4/5-P-5/4-kinase"/>
</dbReference>
<dbReference type="GO" id="GO:0046854">
    <property type="term" value="P:phosphatidylinositol phosphate biosynthetic process"/>
    <property type="evidence" value="ECO:0007669"/>
    <property type="project" value="TreeGrafter"/>
</dbReference>
<dbReference type="SMART" id="SM00698">
    <property type="entry name" value="MORN"/>
    <property type="match status" value="7"/>
</dbReference>
<evidence type="ECO:0000256" key="1">
    <source>
        <dbReference type="ARBA" id="ARBA00012172"/>
    </source>
</evidence>
<dbReference type="PROSITE" id="PS51455">
    <property type="entry name" value="PIPK"/>
    <property type="match status" value="1"/>
</dbReference>
<dbReference type="InterPro" id="IPR017163">
    <property type="entry name" value="PIno-4-P-5_kinase_pln"/>
</dbReference>
<dbReference type="PIRSF" id="PIRSF037274">
    <property type="entry name" value="PIP5K_plant_prd"/>
    <property type="match status" value="1"/>
</dbReference>
<evidence type="ECO:0000256" key="5">
    <source>
        <dbReference type="ARBA" id="ARBA00022777"/>
    </source>
</evidence>
<keyword evidence="6 7" id="KW-0067">ATP-binding</keyword>
<dbReference type="GO" id="GO:0016308">
    <property type="term" value="F:1-phosphatidylinositol-4-phosphate 5-kinase activity"/>
    <property type="evidence" value="ECO:0007669"/>
    <property type="project" value="UniProtKB-EC"/>
</dbReference>
<evidence type="ECO:0000313" key="9">
    <source>
        <dbReference type="EMBL" id="KAL0383453.1"/>
    </source>
</evidence>
<dbReference type="GO" id="GO:0005886">
    <property type="term" value="C:plasma membrane"/>
    <property type="evidence" value="ECO:0007669"/>
    <property type="project" value="TreeGrafter"/>
</dbReference>
<dbReference type="EMBL" id="JACGWM010000003">
    <property type="protein sequence ID" value="KAL0383453.1"/>
    <property type="molecule type" value="Genomic_DNA"/>
</dbReference>
<dbReference type="InterPro" id="IPR027483">
    <property type="entry name" value="PInositol-4-P-4/5-kinase_C_sf"/>
</dbReference>
<dbReference type="Gene3D" id="3.30.800.10">
    <property type="entry name" value="Phosphatidylinositol Phosphate Kinase II Beta"/>
    <property type="match status" value="2"/>
</dbReference>
<accession>A0AAW2RTS3</accession>
<dbReference type="PANTHER" id="PTHR23086:SF29">
    <property type="entry name" value="PHOSPHATIDYLINOSITOL 4-PHOSPHATE 5-KINASE 4"/>
    <property type="match status" value="1"/>
</dbReference>
<keyword evidence="5 7" id="KW-0418">Kinase</keyword>
<dbReference type="GO" id="GO:0005524">
    <property type="term" value="F:ATP binding"/>
    <property type="evidence" value="ECO:0007669"/>
    <property type="project" value="UniProtKB-UniRule"/>
</dbReference>
<gene>
    <name evidence="9" type="ORF">Scaly_0632600</name>
</gene>
<proteinExistence type="predicted"/>